<dbReference type="AlphaFoldDB" id="A0A2T7PHF9"/>
<keyword evidence="3" id="KW-1185">Reference proteome</keyword>
<dbReference type="STRING" id="400727.A0A2T7PHF9"/>
<dbReference type="Gene3D" id="3.50.40.10">
    <property type="entry name" value="Phenylalanyl-trna Synthetase, Chain B, domain 3"/>
    <property type="match status" value="1"/>
</dbReference>
<gene>
    <name evidence="2" type="ORF">C0Q70_08308</name>
</gene>
<dbReference type="PANTHER" id="PTHR10947">
    <property type="entry name" value="PHENYLALANYL-TRNA SYNTHETASE BETA CHAIN AND LEUCINE-RICH REPEAT-CONTAINING PROTEIN 47"/>
    <property type="match status" value="1"/>
</dbReference>
<dbReference type="GO" id="GO:0006432">
    <property type="term" value="P:phenylalanyl-tRNA aminoacylation"/>
    <property type="evidence" value="ECO:0007669"/>
    <property type="project" value="InterPro"/>
</dbReference>
<organism evidence="2 3">
    <name type="scientific">Pomacea canaliculata</name>
    <name type="common">Golden apple snail</name>
    <dbReference type="NCBI Taxonomy" id="400727"/>
    <lineage>
        <taxon>Eukaryota</taxon>
        <taxon>Metazoa</taxon>
        <taxon>Spiralia</taxon>
        <taxon>Lophotrochozoa</taxon>
        <taxon>Mollusca</taxon>
        <taxon>Gastropoda</taxon>
        <taxon>Caenogastropoda</taxon>
        <taxon>Architaenioglossa</taxon>
        <taxon>Ampullarioidea</taxon>
        <taxon>Ampullariidae</taxon>
        <taxon>Pomacea</taxon>
    </lineage>
</organism>
<sequence>MNRDARRRHGLYQVDVDKVDHQLFLATSLVLGLALDQHGGHLPQPTRLHDTVCQKRQAATIATHDLSFVKAPLLYTARPSDSIMITPLFKTKEVSAGKLLTNLQQEADALRREKKRSTVSGIHKYLDLLKDKTDFPCLIDADGQVISFPPITNSDKTKISKDTQSLLVEVTSSVSLDVCKKVMDTLLKETLQMGVGVGSGGGTDIAADSTDDKPEEQEDVVAGGEQTEAAFFLTLKRTCKYLHDGMMRRMKALETEAYTQEEAERAAGMGSYRAPKNLGKVCTQSVKEDMDVISDNGTACSNG</sequence>
<evidence type="ECO:0000259" key="1">
    <source>
        <dbReference type="SMART" id="SM00873"/>
    </source>
</evidence>
<dbReference type="OrthoDB" id="24683at2759"/>
<dbReference type="PANTHER" id="PTHR10947:SF3">
    <property type="entry name" value="LEUCINE-RICH REPEAT-CONTAINING PROTEIN 47"/>
    <property type="match status" value="1"/>
</dbReference>
<dbReference type="GO" id="GO:0004826">
    <property type="term" value="F:phenylalanine-tRNA ligase activity"/>
    <property type="evidence" value="ECO:0007669"/>
    <property type="project" value="InterPro"/>
</dbReference>
<reference evidence="2 3" key="1">
    <citation type="submission" date="2018-04" db="EMBL/GenBank/DDBJ databases">
        <title>The genome of golden apple snail Pomacea canaliculata provides insight into stress tolerance and invasive adaptation.</title>
        <authorList>
            <person name="Liu C."/>
            <person name="Liu B."/>
            <person name="Ren Y."/>
            <person name="Zhang Y."/>
            <person name="Wang H."/>
            <person name="Li S."/>
            <person name="Jiang F."/>
            <person name="Yin L."/>
            <person name="Zhang G."/>
            <person name="Qian W."/>
            <person name="Fan W."/>
        </authorList>
    </citation>
    <scope>NUCLEOTIDE SEQUENCE [LARGE SCALE GENOMIC DNA]</scope>
    <source>
        <strain evidence="2">SZHN2017</strain>
        <tissue evidence="2">Muscle</tissue>
    </source>
</reference>
<dbReference type="SMART" id="SM00873">
    <property type="entry name" value="B3_4"/>
    <property type="match status" value="1"/>
</dbReference>
<dbReference type="Proteomes" id="UP000245119">
    <property type="component" value="Linkage Group LG4"/>
</dbReference>
<dbReference type="EMBL" id="PZQS01000004">
    <property type="protein sequence ID" value="PVD32861.1"/>
    <property type="molecule type" value="Genomic_DNA"/>
</dbReference>
<evidence type="ECO:0000313" key="3">
    <source>
        <dbReference type="Proteomes" id="UP000245119"/>
    </source>
</evidence>
<comment type="caution">
    <text evidence="2">The sequence shown here is derived from an EMBL/GenBank/DDBJ whole genome shotgun (WGS) entry which is preliminary data.</text>
</comment>
<dbReference type="GO" id="GO:0003723">
    <property type="term" value="F:RNA binding"/>
    <property type="evidence" value="ECO:0007669"/>
    <property type="project" value="InterPro"/>
</dbReference>
<feature type="domain" description="B3/B4 tRNA-binding" evidence="1">
    <location>
        <begin position="26"/>
        <end position="192"/>
    </location>
</feature>
<dbReference type="InterPro" id="IPR045060">
    <property type="entry name" value="Phe-tRNA-ligase_IIc_bsu"/>
</dbReference>
<dbReference type="Gene3D" id="3.30.160.60">
    <property type="entry name" value="Classic Zinc Finger"/>
    <property type="match status" value="1"/>
</dbReference>
<dbReference type="InterPro" id="IPR020825">
    <property type="entry name" value="Phe-tRNA_synthase-like_B3/B4"/>
</dbReference>
<evidence type="ECO:0000313" key="2">
    <source>
        <dbReference type="EMBL" id="PVD32861.1"/>
    </source>
</evidence>
<protein>
    <recommendedName>
        <fullName evidence="1">B3/B4 tRNA-binding domain-containing protein</fullName>
    </recommendedName>
</protein>
<name>A0A2T7PHF9_POMCA</name>
<proteinExistence type="predicted"/>
<accession>A0A2T7PHF9</accession>
<dbReference type="InterPro" id="IPR005146">
    <property type="entry name" value="B3/B4_tRNA-bd"/>
</dbReference>